<feature type="domain" description="Tyrosinase copper-binding" evidence="12">
    <location>
        <begin position="52"/>
        <end position="69"/>
    </location>
</feature>
<evidence type="ECO:0000256" key="6">
    <source>
        <dbReference type="ARBA" id="ARBA00023008"/>
    </source>
</evidence>
<accession>A0A8H7AB16</accession>
<dbReference type="GO" id="GO:0004503">
    <property type="term" value="F:tyrosinase activity"/>
    <property type="evidence" value="ECO:0007669"/>
    <property type="project" value="UniProtKB-EC"/>
</dbReference>
<dbReference type="SUPFAM" id="SSF48056">
    <property type="entry name" value="Di-copper centre-containing domain"/>
    <property type="match status" value="1"/>
</dbReference>
<evidence type="ECO:0000256" key="10">
    <source>
        <dbReference type="ARBA" id="ARBA00048881"/>
    </source>
</evidence>
<dbReference type="EMBL" id="JAACFV010000099">
    <property type="protein sequence ID" value="KAF7505863.1"/>
    <property type="molecule type" value="Genomic_DNA"/>
</dbReference>
<keyword evidence="4" id="KW-0479">Metal-binding</keyword>
<evidence type="ECO:0000256" key="2">
    <source>
        <dbReference type="ARBA" id="ARBA00009928"/>
    </source>
</evidence>
<dbReference type="GO" id="GO:0046872">
    <property type="term" value="F:metal ion binding"/>
    <property type="evidence" value="ECO:0007669"/>
    <property type="project" value="UniProtKB-KW"/>
</dbReference>
<dbReference type="AlphaFoldDB" id="A0A8H7AB16"/>
<dbReference type="PANTHER" id="PTHR11474:SF76">
    <property type="entry name" value="SHKT DOMAIN-CONTAINING PROTEIN"/>
    <property type="match status" value="1"/>
</dbReference>
<evidence type="ECO:0000259" key="12">
    <source>
        <dbReference type="PROSITE" id="PS00497"/>
    </source>
</evidence>
<dbReference type="InterPro" id="IPR002227">
    <property type="entry name" value="Tyrosinase_Cu-bd"/>
</dbReference>
<sequence length="520" mass="56745">MLMLSLQAVQNVTEDDDLSYYQVAGIHGYPYVPWQEDPGFVPANPNRGYCTHSSAIFTTWHRPYLVLLEQLLCDKARSIAEEFQGSDAGRWQAAAEEVRIPYWDWSSTTTQSRIPAVVKQASISVTAPSGQATIANPLFSYKFQSPQLAESGFGTQTVRGSSDDELNSSYESRKQATLNLFTDSAYNQFSNDLESIHNTVHVQVGGDMVFVPRSAFDPIFFLHHANVDRLTAMYQATHPGLTLTPRTRSPTFALGGAGPDDLSTPLYPFRHPDRRQWTSNDVSAAESIFTYGYSYPDVPQGLSTQERQSFTTQKVNELYAPQAASPALARFFTGDGSGIPETPTARLEWSANVQVRSSEAVGSHRIRFMLGNAQSDADVAGVAAIFANPNTPLSTPNDLINASIPLTPALVRQNVGLSPDETVPVLRDQLNWVVERRTEDGTGFRPAELKSLVVSVVSNEADYPADRSQLPTKGAPVTYYEPTAGKVGGLQSGEAPTVGVKTANVNGTSPASTRMKKLRL</sequence>
<evidence type="ECO:0000256" key="7">
    <source>
        <dbReference type="ARBA" id="ARBA00023033"/>
    </source>
</evidence>
<dbReference type="InterPro" id="IPR008922">
    <property type="entry name" value="Di-copper_centre_dom_sf"/>
</dbReference>
<dbReference type="Gene3D" id="1.10.1280.10">
    <property type="entry name" value="Di-copper center containing domain from catechol oxidase"/>
    <property type="match status" value="1"/>
</dbReference>
<evidence type="ECO:0000256" key="9">
    <source>
        <dbReference type="ARBA" id="ARBA00048233"/>
    </source>
</evidence>
<dbReference type="Proteomes" id="UP000606974">
    <property type="component" value="Unassembled WGS sequence"/>
</dbReference>
<evidence type="ECO:0000256" key="1">
    <source>
        <dbReference type="ARBA" id="ARBA00001973"/>
    </source>
</evidence>
<proteinExistence type="inferred from homology"/>
<feature type="region of interest" description="Disordered" evidence="11">
    <location>
        <begin position="241"/>
        <end position="269"/>
    </location>
</feature>
<dbReference type="Pfam" id="PF00264">
    <property type="entry name" value="Tyrosinase"/>
    <property type="match status" value="1"/>
</dbReference>
<evidence type="ECO:0000256" key="3">
    <source>
        <dbReference type="ARBA" id="ARBA00011906"/>
    </source>
</evidence>
<protein>
    <recommendedName>
        <fullName evidence="3">tyrosinase</fullName>
        <ecNumber evidence="3">1.14.18.1</ecNumber>
    </recommendedName>
</protein>
<gene>
    <name evidence="14" type="ORF">GJ744_012485</name>
</gene>
<dbReference type="Pfam" id="PF18132">
    <property type="entry name" value="Tyrosinase_C"/>
    <property type="match status" value="1"/>
</dbReference>
<reference evidence="14" key="1">
    <citation type="submission" date="2020-02" db="EMBL/GenBank/DDBJ databases">
        <authorList>
            <person name="Palmer J.M."/>
        </authorList>
    </citation>
    <scope>NUCLEOTIDE SEQUENCE</scope>
    <source>
        <strain evidence="14">EPUS1.4</strain>
        <tissue evidence="14">Thallus</tissue>
    </source>
</reference>
<dbReference type="InterPro" id="IPR050316">
    <property type="entry name" value="Tyrosinase/Hemocyanin"/>
</dbReference>
<comment type="catalytic activity">
    <reaction evidence="10">
        <text>L-tyrosine + O2 = L-dopaquinone + H2O</text>
        <dbReference type="Rhea" id="RHEA:18117"/>
        <dbReference type="ChEBI" id="CHEBI:15377"/>
        <dbReference type="ChEBI" id="CHEBI:15379"/>
        <dbReference type="ChEBI" id="CHEBI:57924"/>
        <dbReference type="ChEBI" id="CHEBI:58315"/>
        <dbReference type="EC" id="1.14.18.1"/>
    </reaction>
</comment>
<comment type="caution">
    <text evidence="14">The sequence shown here is derived from an EMBL/GenBank/DDBJ whole genome shotgun (WGS) entry which is preliminary data.</text>
</comment>
<evidence type="ECO:0000256" key="8">
    <source>
        <dbReference type="ARBA" id="ARBA00023101"/>
    </source>
</evidence>
<evidence type="ECO:0000256" key="5">
    <source>
        <dbReference type="ARBA" id="ARBA00023002"/>
    </source>
</evidence>
<keyword evidence="7" id="KW-0503">Monooxygenase</keyword>
<evidence type="ECO:0000259" key="13">
    <source>
        <dbReference type="PROSITE" id="PS00498"/>
    </source>
</evidence>
<dbReference type="PRINTS" id="PR00092">
    <property type="entry name" value="TYROSINASE"/>
</dbReference>
<evidence type="ECO:0000313" key="15">
    <source>
        <dbReference type="Proteomes" id="UP000606974"/>
    </source>
</evidence>
<dbReference type="InterPro" id="IPR041640">
    <property type="entry name" value="Tyrosinase_C"/>
</dbReference>
<comment type="catalytic activity">
    <reaction evidence="9">
        <text>2 L-dopa + O2 = 2 L-dopaquinone + 2 H2O</text>
        <dbReference type="Rhea" id="RHEA:34287"/>
        <dbReference type="ChEBI" id="CHEBI:15377"/>
        <dbReference type="ChEBI" id="CHEBI:15379"/>
        <dbReference type="ChEBI" id="CHEBI:57504"/>
        <dbReference type="ChEBI" id="CHEBI:57924"/>
        <dbReference type="EC" id="1.14.18.1"/>
    </reaction>
</comment>
<dbReference type="GO" id="GO:0042438">
    <property type="term" value="P:melanin biosynthetic process"/>
    <property type="evidence" value="ECO:0007669"/>
    <property type="project" value="UniProtKB-KW"/>
</dbReference>
<evidence type="ECO:0000313" key="14">
    <source>
        <dbReference type="EMBL" id="KAF7505863.1"/>
    </source>
</evidence>
<evidence type="ECO:0000256" key="11">
    <source>
        <dbReference type="SAM" id="MobiDB-lite"/>
    </source>
</evidence>
<dbReference type="EC" id="1.14.18.1" evidence="3"/>
<keyword evidence="8" id="KW-0470">Melanin biosynthesis</keyword>
<keyword evidence="6" id="KW-0186">Copper</keyword>
<keyword evidence="15" id="KW-1185">Reference proteome</keyword>
<dbReference type="PANTHER" id="PTHR11474">
    <property type="entry name" value="TYROSINASE FAMILY MEMBER"/>
    <property type="match status" value="1"/>
</dbReference>
<dbReference type="PROSITE" id="PS00498">
    <property type="entry name" value="TYROSINASE_2"/>
    <property type="match status" value="1"/>
</dbReference>
<evidence type="ECO:0000256" key="4">
    <source>
        <dbReference type="ARBA" id="ARBA00022723"/>
    </source>
</evidence>
<comment type="similarity">
    <text evidence="2">Belongs to the tyrosinase family.</text>
</comment>
<organism evidence="14 15">
    <name type="scientific">Endocarpon pusillum</name>
    <dbReference type="NCBI Taxonomy" id="364733"/>
    <lineage>
        <taxon>Eukaryota</taxon>
        <taxon>Fungi</taxon>
        <taxon>Dikarya</taxon>
        <taxon>Ascomycota</taxon>
        <taxon>Pezizomycotina</taxon>
        <taxon>Eurotiomycetes</taxon>
        <taxon>Chaetothyriomycetidae</taxon>
        <taxon>Verrucariales</taxon>
        <taxon>Verrucariaceae</taxon>
        <taxon>Endocarpon</taxon>
    </lineage>
</organism>
<keyword evidence="5" id="KW-0560">Oxidoreductase</keyword>
<dbReference type="OrthoDB" id="1658288at2759"/>
<comment type="cofactor">
    <cofactor evidence="1">
        <name>Cu(2+)</name>
        <dbReference type="ChEBI" id="CHEBI:29036"/>
    </cofactor>
</comment>
<feature type="domain" description="Tyrosinase copper-binding" evidence="13">
    <location>
        <begin position="217"/>
        <end position="228"/>
    </location>
</feature>
<name>A0A8H7AB16_9EURO</name>
<dbReference type="PROSITE" id="PS00497">
    <property type="entry name" value="TYROSINASE_1"/>
    <property type="match status" value="1"/>
</dbReference>